<evidence type="ECO:0000256" key="1">
    <source>
        <dbReference type="SAM" id="Phobius"/>
    </source>
</evidence>
<dbReference type="Proteomes" id="UP000284178">
    <property type="component" value="Unassembled WGS sequence"/>
</dbReference>
<organism evidence="2 3">
    <name type="scientific">Holdemania filiformis</name>
    <dbReference type="NCBI Taxonomy" id="61171"/>
    <lineage>
        <taxon>Bacteria</taxon>
        <taxon>Bacillati</taxon>
        <taxon>Bacillota</taxon>
        <taxon>Erysipelotrichia</taxon>
        <taxon>Erysipelotrichales</taxon>
        <taxon>Erysipelotrichaceae</taxon>
        <taxon>Holdemania</taxon>
    </lineage>
</organism>
<dbReference type="Pfam" id="PF07963">
    <property type="entry name" value="N_methyl"/>
    <property type="match status" value="1"/>
</dbReference>
<dbReference type="GeneID" id="83014877"/>
<gene>
    <name evidence="2" type="ORF">DWY25_05585</name>
</gene>
<reference evidence="2 3" key="1">
    <citation type="submission" date="2018-08" db="EMBL/GenBank/DDBJ databases">
        <title>A genome reference for cultivated species of the human gut microbiota.</title>
        <authorList>
            <person name="Zou Y."/>
            <person name="Xue W."/>
            <person name="Luo G."/>
        </authorList>
    </citation>
    <scope>NUCLEOTIDE SEQUENCE [LARGE SCALE GENOMIC DNA]</scope>
    <source>
        <strain evidence="2 3">AF24-29</strain>
    </source>
</reference>
<protein>
    <submittedName>
        <fullName evidence="2">Prepilin-type N-terminal cleavage/methylation domain-containing protein</fullName>
    </submittedName>
</protein>
<evidence type="ECO:0000313" key="3">
    <source>
        <dbReference type="Proteomes" id="UP000284178"/>
    </source>
</evidence>
<dbReference type="RefSeq" id="WP_117894415.1">
    <property type="nucleotide sequence ID" value="NZ_CABJCV010000005.1"/>
</dbReference>
<feature type="transmembrane region" description="Helical" evidence="1">
    <location>
        <begin position="7"/>
        <end position="29"/>
    </location>
</feature>
<keyword evidence="3" id="KW-1185">Reference proteome</keyword>
<keyword evidence="1" id="KW-1133">Transmembrane helix</keyword>
<evidence type="ECO:0000313" key="2">
    <source>
        <dbReference type="EMBL" id="RGR75249.1"/>
    </source>
</evidence>
<dbReference type="PROSITE" id="PS00409">
    <property type="entry name" value="PROKAR_NTER_METHYL"/>
    <property type="match status" value="1"/>
</dbReference>
<dbReference type="EMBL" id="QRUP01000005">
    <property type="protein sequence ID" value="RGR75249.1"/>
    <property type="molecule type" value="Genomic_DNA"/>
</dbReference>
<accession>A0A412G3T2</accession>
<name>A0A412G3T2_9FIRM</name>
<proteinExistence type="predicted"/>
<keyword evidence="1" id="KW-0812">Transmembrane</keyword>
<comment type="caution">
    <text evidence="2">The sequence shown here is derived from an EMBL/GenBank/DDBJ whole genome shotgun (WGS) entry which is preliminary data.</text>
</comment>
<sequence length="105" mass="11438">MNKRGMTLLEIVISLGILVIIVTSLTKVFTSGVSLTMESDSLSRSELKVRKAIAGEKIAGVKITAQDSSLTFLLDGQSYSIPGQMKTYSDAKGRVNYRYFEADPS</sequence>
<dbReference type="AlphaFoldDB" id="A0A412G3T2"/>
<keyword evidence="1" id="KW-0472">Membrane</keyword>
<dbReference type="InterPro" id="IPR012902">
    <property type="entry name" value="N_methyl_site"/>
</dbReference>
<dbReference type="NCBIfam" id="TIGR02532">
    <property type="entry name" value="IV_pilin_GFxxxE"/>
    <property type="match status" value="1"/>
</dbReference>